<dbReference type="Pfam" id="PF13360">
    <property type="entry name" value="PQQ_2"/>
    <property type="match status" value="1"/>
</dbReference>
<comment type="caution">
    <text evidence="4">The sequence shown here is derived from an EMBL/GenBank/DDBJ whole genome shotgun (WGS) entry which is preliminary data.</text>
</comment>
<dbReference type="InterPro" id="IPR002372">
    <property type="entry name" value="PQQ_rpt_dom"/>
</dbReference>
<accession>A0ABP4HKM8</accession>
<keyword evidence="2" id="KW-0732">Signal</keyword>
<dbReference type="InterPro" id="IPR015943">
    <property type="entry name" value="WD40/YVTN_repeat-like_dom_sf"/>
</dbReference>
<evidence type="ECO:0000313" key="4">
    <source>
        <dbReference type="EMBL" id="GAA1271447.1"/>
    </source>
</evidence>
<evidence type="ECO:0000256" key="2">
    <source>
        <dbReference type="SAM" id="SignalP"/>
    </source>
</evidence>
<protein>
    <recommendedName>
        <fullName evidence="3">Pyrrolo-quinoline quinone repeat domain-containing protein</fullName>
    </recommendedName>
</protein>
<evidence type="ECO:0000313" key="5">
    <source>
        <dbReference type="Proteomes" id="UP001500037"/>
    </source>
</evidence>
<evidence type="ECO:0000259" key="3">
    <source>
        <dbReference type="Pfam" id="PF13360"/>
    </source>
</evidence>
<dbReference type="SUPFAM" id="SSF50998">
    <property type="entry name" value="Quinoprotein alcohol dehydrogenase-like"/>
    <property type="match status" value="1"/>
</dbReference>
<feature type="signal peptide" evidence="2">
    <location>
        <begin position="1"/>
        <end position="30"/>
    </location>
</feature>
<dbReference type="EMBL" id="BAAALF010000219">
    <property type="protein sequence ID" value="GAA1271447.1"/>
    <property type="molecule type" value="Genomic_DNA"/>
</dbReference>
<dbReference type="InterPro" id="IPR018391">
    <property type="entry name" value="PQQ_b-propeller_rpt"/>
</dbReference>
<dbReference type="SMART" id="SM00564">
    <property type="entry name" value="PQQ"/>
    <property type="match status" value="2"/>
</dbReference>
<name>A0ABP4HKM8_9ACTN</name>
<feature type="region of interest" description="Disordered" evidence="1">
    <location>
        <begin position="26"/>
        <end position="59"/>
    </location>
</feature>
<reference evidence="5" key="1">
    <citation type="journal article" date="2019" name="Int. J. Syst. Evol. Microbiol.">
        <title>The Global Catalogue of Microorganisms (GCM) 10K type strain sequencing project: providing services to taxonomists for standard genome sequencing and annotation.</title>
        <authorList>
            <consortium name="The Broad Institute Genomics Platform"/>
            <consortium name="The Broad Institute Genome Sequencing Center for Infectious Disease"/>
            <person name="Wu L."/>
            <person name="Ma J."/>
        </authorList>
    </citation>
    <scope>NUCLEOTIDE SEQUENCE [LARGE SCALE GENOMIC DNA]</scope>
    <source>
        <strain evidence="5">JCM 13004</strain>
    </source>
</reference>
<feature type="chain" id="PRO_5045827345" description="Pyrrolo-quinoline quinone repeat domain-containing protein" evidence="2">
    <location>
        <begin position="31"/>
        <end position="441"/>
    </location>
</feature>
<evidence type="ECO:0000256" key="1">
    <source>
        <dbReference type="SAM" id="MobiDB-lite"/>
    </source>
</evidence>
<dbReference type="InterPro" id="IPR011047">
    <property type="entry name" value="Quinoprotein_ADH-like_sf"/>
</dbReference>
<sequence length="441" mass="44302">MQHRAIPAMLATTAALALLTACGSSGGAGAGGDARPPGPSVPQVTAGSATPARQSYDPPTAFDQAMGVPMPPAASLGRVTLGGSVVKPLPVALDGLTAYVAATDGLQAVDVTSGKVVGGLAPANPALRPSSTLSNDNPATAPVIATVGGRSEVLVAFLEKVPGQGTTAGHDAIELAAMDAGTHQSAWTLSLDVPDGVLDPYDTRSTGTLLGVRGSTAVLQVADSSHGAALAVDLTARKLLWQQTSFTPKALTDSGVVGIVPKDPAGVQQNVSALALADGHPLWNSPKDSYQTAIAPAGPTTVAVWDRDYGSGKSEARLLDAATGHPTVDLGTDLTGTDCRYDDRSVTVCSTGGTVVAVDATTGQQLWKLPDDAAHRVAPKVSAVWHGLVYGTTENGPVILDARSGADHPGTPAAAPVLVNGYSGLALSDKQDGLFAYPAVG</sequence>
<feature type="domain" description="Pyrrolo-quinoline quinone repeat" evidence="3">
    <location>
        <begin position="175"/>
        <end position="406"/>
    </location>
</feature>
<gene>
    <name evidence="4" type="ORF">GCM10009665_69570</name>
</gene>
<proteinExistence type="predicted"/>
<dbReference type="PROSITE" id="PS51257">
    <property type="entry name" value="PROKAR_LIPOPROTEIN"/>
    <property type="match status" value="1"/>
</dbReference>
<keyword evidence="5" id="KW-1185">Reference proteome</keyword>
<feature type="compositionally biased region" description="Polar residues" evidence="1">
    <location>
        <begin position="42"/>
        <end position="53"/>
    </location>
</feature>
<dbReference type="Gene3D" id="2.40.10.480">
    <property type="match status" value="1"/>
</dbReference>
<dbReference type="Proteomes" id="UP001500037">
    <property type="component" value="Unassembled WGS sequence"/>
</dbReference>
<dbReference type="Gene3D" id="2.130.10.10">
    <property type="entry name" value="YVTN repeat-like/Quinoprotein amine dehydrogenase"/>
    <property type="match status" value="1"/>
</dbReference>
<organism evidence="4 5">
    <name type="scientific">Kitasatospora nipponensis</name>
    <dbReference type="NCBI Taxonomy" id="258049"/>
    <lineage>
        <taxon>Bacteria</taxon>
        <taxon>Bacillati</taxon>
        <taxon>Actinomycetota</taxon>
        <taxon>Actinomycetes</taxon>
        <taxon>Kitasatosporales</taxon>
        <taxon>Streptomycetaceae</taxon>
        <taxon>Kitasatospora</taxon>
    </lineage>
</organism>